<name>A0ACB8UIZ4_9APHY</name>
<sequence>MAPCQETALNALLEPKYPVSSPLSLLAYRMFNGLVESLEERTHLTKSTCSTMYPCYGDYWLVGPSLEYDYDYADDDYDVYLFWPSFSQVLVPVDTRYVEGFEPVSPFELHSDEGSDELDELDLGSSQLLNFEPTWSFDSDFVFPDVGLIEEDAYGYSRLFRMGLVSKVNSHHTHSRLHPTLTQAVDWSELYS</sequence>
<organism evidence="1 2">
    <name type="scientific">Irpex rosettiformis</name>
    <dbReference type="NCBI Taxonomy" id="378272"/>
    <lineage>
        <taxon>Eukaryota</taxon>
        <taxon>Fungi</taxon>
        <taxon>Dikarya</taxon>
        <taxon>Basidiomycota</taxon>
        <taxon>Agaricomycotina</taxon>
        <taxon>Agaricomycetes</taxon>
        <taxon>Polyporales</taxon>
        <taxon>Irpicaceae</taxon>
        <taxon>Irpex</taxon>
    </lineage>
</organism>
<proteinExistence type="predicted"/>
<reference evidence="1" key="1">
    <citation type="journal article" date="2021" name="Environ. Microbiol.">
        <title>Gene family expansions and transcriptome signatures uncover fungal adaptations to wood decay.</title>
        <authorList>
            <person name="Hage H."/>
            <person name="Miyauchi S."/>
            <person name="Viragh M."/>
            <person name="Drula E."/>
            <person name="Min B."/>
            <person name="Chaduli D."/>
            <person name="Navarro D."/>
            <person name="Favel A."/>
            <person name="Norest M."/>
            <person name="Lesage-Meessen L."/>
            <person name="Balint B."/>
            <person name="Merenyi Z."/>
            <person name="de Eugenio L."/>
            <person name="Morin E."/>
            <person name="Martinez A.T."/>
            <person name="Baldrian P."/>
            <person name="Stursova M."/>
            <person name="Martinez M.J."/>
            <person name="Novotny C."/>
            <person name="Magnuson J.K."/>
            <person name="Spatafora J.W."/>
            <person name="Maurice S."/>
            <person name="Pangilinan J."/>
            <person name="Andreopoulos W."/>
            <person name="LaButti K."/>
            <person name="Hundley H."/>
            <person name="Na H."/>
            <person name="Kuo A."/>
            <person name="Barry K."/>
            <person name="Lipzen A."/>
            <person name="Henrissat B."/>
            <person name="Riley R."/>
            <person name="Ahrendt S."/>
            <person name="Nagy L.G."/>
            <person name="Grigoriev I.V."/>
            <person name="Martin F."/>
            <person name="Rosso M.N."/>
        </authorList>
    </citation>
    <scope>NUCLEOTIDE SEQUENCE</scope>
    <source>
        <strain evidence="1">CBS 384.51</strain>
    </source>
</reference>
<dbReference type="EMBL" id="MU274900">
    <property type="protein sequence ID" value="KAI0094229.1"/>
    <property type="molecule type" value="Genomic_DNA"/>
</dbReference>
<accession>A0ACB8UIZ4</accession>
<protein>
    <submittedName>
        <fullName evidence="1">Uncharacterized protein</fullName>
    </submittedName>
</protein>
<evidence type="ECO:0000313" key="2">
    <source>
        <dbReference type="Proteomes" id="UP001055072"/>
    </source>
</evidence>
<gene>
    <name evidence="1" type="ORF">BDY19DRAFT_988096</name>
</gene>
<evidence type="ECO:0000313" key="1">
    <source>
        <dbReference type="EMBL" id="KAI0094229.1"/>
    </source>
</evidence>
<keyword evidence="2" id="KW-1185">Reference proteome</keyword>
<comment type="caution">
    <text evidence="1">The sequence shown here is derived from an EMBL/GenBank/DDBJ whole genome shotgun (WGS) entry which is preliminary data.</text>
</comment>
<dbReference type="Proteomes" id="UP001055072">
    <property type="component" value="Unassembled WGS sequence"/>
</dbReference>